<dbReference type="CDD" id="cd04514">
    <property type="entry name" value="Taspase1_like"/>
    <property type="match status" value="1"/>
</dbReference>
<sequence length="369" mass="40694">MFLAIHIGAGFHSPTKSLAYKKLIKQCLLEGKKLLLEKTCGIQVITKIIKILEDSELTNAGYGSNLNLIGEVELDASLMEGQKNLFTSVGAISNIKNPIELCESMLTEYSKGHWGLGRIPPTMLSGNYTNLISKIYNLPAPITNKKELISESSLKQYSKHFKKFEGIEESKGILELIDVGNSELNNTNSSTNSTNAENSQFYDTVGAICIDHTGTIVSGCSSGGISLKLPGRIGEAAIKGLGMGEHLTTINLGQRVNDNFIKFIKLSEQDNEEFNDKYLTPIDYLNSELDSNKNLSQFDLKLMGILFIGVDKKNNDLHLLKLFSTPSMGSGYWNSKKNEIKISIDYRDDNVSSSDSGNNWCLIGNKFKL</sequence>
<dbReference type="EMBL" id="KQ964418">
    <property type="protein sequence ID" value="KXN75107.1"/>
    <property type="molecule type" value="Genomic_DNA"/>
</dbReference>
<protein>
    <submittedName>
        <fullName evidence="3">N-terminal nucleophile aminohydrolase</fullName>
    </submittedName>
</protein>
<accession>A0A137PJC8</accession>
<evidence type="ECO:0000256" key="1">
    <source>
        <dbReference type="PIRSR" id="PIRSR600246-1"/>
    </source>
</evidence>
<dbReference type="OrthoDB" id="77601at2759"/>
<dbReference type="InterPro" id="IPR000246">
    <property type="entry name" value="Peptidase_T2"/>
</dbReference>
<dbReference type="PANTHER" id="PTHR10188:SF8">
    <property type="entry name" value="THREONINE ASPARTASE 1"/>
    <property type="match status" value="1"/>
</dbReference>
<dbReference type="Proteomes" id="UP000070444">
    <property type="component" value="Unassembled WGS sequence"/>
</dbReference>
<feature type="site" description="Cleavage; by autolysis" evidence="2">
    <location>
        <begin position="203"/>
        <end position="204"/>
    </location>
</feature>
<keyword evidence="4" id="KW-1185">Reference proteome</keyword>
<dbReference type="STRING" id="796925.A0A137PJC8"/>
<keyword evidence="3" id="KW-0378">Hydrolase</keyword>
<dbReference type="GO" id="GO:0004298">
    <property type="term" value="F:threonine-type endopeptidase activity"/>
    <property type="evidence" value="ECO:0007669"/>
    <property type="project" value="InterPro"/>
</dbReference>
<evidence type="ECO:0000313" key="3">
    <source>
        <dbReference type="EMBL" id="KXN75107.1"/>
    </source>
</evidence>
<dbReference type="AlphaFoldDB" id="A0A137PJC8"/>
<name>A0A137PJC8_CONC2</name>
<proteinExistence type="predicted"/>
<dbReference type="PANTHER" id="PTHR10188">
    <property type="entry name" value="L-ASPARAGINASE"/>
    <property type="match status" value="1"/>
</dbReference>
<dbReference type="Pfam" id="PF01112">
    <property type="entry name" value="Asparaginase_2"/>
    <property type="match status" value="1"/>
</dbReference>
<reference evidence="3 4" key="1">
    <citation type="journal article" date="2015" name="Genome Biol. Evol.">
        <title>Phylogenomic analyses indicate that early fungi evolved digesting cell walls of algal ancestors of land plants.</title>
        <authorList>
            <person name="Chang Y."/>
            <person name="Wang S."/>
            <person name="Sekimoto S."/>
            <person name="Aerts A.L."/>
            <person name="Choi C."/>
            <person name="Clum A."/>
            <person name="LaButti K.M."/>
            <person name="Lindquist E.A."/>
            <person name="Yee Ngan C."/>
            <person name="Ohm R.A."/>
            <person name="Salamov A.A."/>
            <person name="Grigoriev I.V."/>
            <person name="Spatafora J.W."/>
            <person name="Berbee M.L."/>
        </authorList>
    </citation>
    <scope>NUCLEOTIDE SEQUENCE [LARGE SCALE GENOMIC DNA]</scope>
    <source>
        <strain evidence="3 4">NRRL 28638</strain>
    </source>
</reference>
<dbReference type="SUPFAM" id="SSF56235">
    <property type="entry name" value="N-terminal nucleophile aminohydrolases (Ntn hydrolases)"/>
    <property type="match status" value="1"/>
</dbReference>
<gene>
    <name evidence="3" type="ORF">CONCODRAFT_1903</name>
</gene>
<dbReference type="Gene3D" id="3.60.20.30">
    <property type="entry name" value="(Glycosyl)asparaginase"/>
    <property type="match status" value="1"/>
</dbReference>
<dbReference type="InterPro" id="IPR037464">
    <property type="entry name" value="Taspase1"/>
</dbReference>
<evidence type="ECO:0000313" key="4">
    <source>
        <dbReference type="Proteomes" id="UP000070444"/>
    </source>
</evidence>
<dbReference type="GO" id="GO:0005737">
    <property type="term" value="C:cytoplasm"/>
    <property type="evidence" value="ECO:0007669"/>
    <property type="project" value="TreeGrafter"/>
</dbReference>
<organism evidence="3 4">
    <name type="scientific">Conidiobolus coronatus (strain ATCC 28846 / CBS 209.66 / NRRL 28638)</name>
    <name type="common">Delacroixia coronata</name>
    <dbReference type="NCBI Taxonomy" id="796925"/>
    <lineage>
        <taxon>Eukaryota</taxon>
        <taxon>Fungi</taxon>
        <taxon>Fungi incertae sedis</taxon>
        <taxon>Zoopagomycota</taxon>
        <taxon>Entomophthoromycotina</taxon>
        <taxon>Entomophthoromycetes</taxon>
        <taxon>Entomophthorales</taxon>
        <taxon>Ancylistaceae</taxon>
        <taxon>Conidiobolus</taxon>
    </lineage>
</organism>
<evidence type="ECO:0000256" key="2">
    <source>
        <dbReference type="PIRSR" id="PIRSR600246-3"/>
    </source>
</evidence>
<dbReference type="InterPro" id="IPR029055">
    <property type="entry name" value="Ntn_hydrolases_N"/>
</dbReference>
<dbReference type="GO" id="GO:0051604">
    <property type="term" value="P:protein maturation"/>
    <property type="evidence" value="ECO:0007669"/>
    <property type="project" value="TreeGrafter"/>
</dbReference>
<feature type="active site" description="Nucleophile" evidence="1">
    <location>
        <position position="204"/>
    </location>
</feature>